<name>A0A8B2U0M1_9PAST</name>
<dbReference type="AlphaFoldDB" id="A0A8B2U0M1"/>
<dbReference type="Proteomes" id="UP000253998">
    <property type="component" value="Unassembled WGS sequence"/>
</dbReference>
<accession>A0A8B2U0M1</accession>
<reference evidence="2 3" key="1">
    <citation type="submission" date="2018-05" db="EMBL/GenBank/DDBJ databases">
        <title>Draft Genome Sequences for a Diverse set of 7 Haemophilus Species.</title>
        <authorList>
            <person name="Nichols M."/>
            <person name="Topaz N."/>
            <person name="Wang X."/>
            <person name="Wang X."/>
            <person name="Boxrud D."/>
        </authorList>
    </citation>
    <scope>NUCLEOTIDE SEQUENCE [LARGE SCALE GENOMIC DNA]</scope>
    <source>
        <strain evidence="2 3">C2001002503</strain>
    </source>
</reference>
<keyword evidence="1" id="KW-1133">Transmembrane helix</keyword>
<gene>
    <name evidence="2" type="ORF">DPV83_07200</name>
</gene>
<feature type="transmembrane region" description="Helical" evidence="1">
    <location>
        <begin position="99"/>
        <end position="117"/>
    </location>
</feature>
<organism evidence="2 3">
    <name type="scientific">Aggregatibacter segnis</name>
    <dbReference type="NCBI Taxonomy" id="739"/>
    <lineage>
        <taxon>Bacteria</taxon>
        <taxon>Pseudomonadati</taxon>
        <taxon>Pseudomonadota</taxon>
        <taxon>Gammaproteobacteria</taxon>
        <taxon>Pasteurellales</taxon>
        <taxon>Pasteurellaceae</taxon>
        <taxon>Aggregatibacter</taxon>
    </lineage>
</organism>
<comment type="caution">
    <text evidence="2">The sequence shown here is derived from an EMBL/GenBank/DDBJ whole genome shotgun (WGS) entry which is preliminary data.</text>
</comment>
<keyword evidence="1" id="KW-0472">Membrane</keyword>
<dbReference type="EMBL" id="QEPM01000004">
    <property type="protein sequence ID" value="RDE70824.1"/>
    <property type="molecule type" value="Genomic_DNA"/>
</dbReference>
<sequence length="195" mass="22495">MEQQEKIDSFSELLSSKEETVNRLALQLEKQEMAFNFVMLNKGFANILSKKETSKKITFCTLFLLSLILASIPLVYVIGRLFNVLNLQDVIISMSWEQMLPVAGLEFILIYIFRVVLSHYSSLVTQIMQLELRQSLCQFIQSYVKYAKDIKKDDKEALDKFENLIFSSILSNSDKVPGTFDGVEQLTNLFEKIKK</sequence>
<feature type="transmembrane region" description="Helical" evidence="1">
    <location>
        <begin position="57"/>
        <end position="79"/>
    </location>
</feature>
<protein>
    <submittedName>
        <fullName evidence="2">Uncharacterized protein</fullName>
    </submittedName>
</protein>
<evidence type="ECO:0000256" key="1">
    <source>
        <dbReference type="SAM" id="Phobius"/>
    </source>
</evidence>
<evidence type="ECO:0000313" key="2">
    <source>
        <dbReference type="EMBL" id="RDE70824.1"/>
    </source>
</evidence>
<proteinExistence type="predicted"/>
<evidence type="ECO:0000313" key="3">
    <source>
        <dbReference type="Proteomes" id="UP000253998"/>
    </source>
</evidence>
<keyword evidence="1" id="KW-0812">Transmembrane</keyword>